<dbReference type="GO" id="GO:0009231">
    <property type="term" value="P:riboflavin biosynthetic process"/>
    <property type="evidence" value="ECO:0007669"/>
    <property type="project" value="InterPro"/>
</dbReference>
<reference evidence="5" key="1">
    <citation type="submission" date="2018-05" db="EMBL/GenBank/DDBJ databases">
        <authorList>
            <person name="Lanie J.A."/>
            <person name="Ng W.-L."/>
            <person name="Kazmierczak K.M."/>
            <person name="Andrzejewski T.M."/>
            <person name="Davidsen T.M."/>
            <person name="Wayne K.J."/>
            <person name="Tettelin H."/>
            <person name="Glass J.I."/>
            <person name="Rusch D."/>
            <person name="Podicherti R."/>
            <person name="Tsui H.-C.T."/>
            <person name="Winkler M.E."/>
        </authorList>
    </citation>
    <scope>NUCLEOTIDE SEQUENCE</scope>
</reference>
<evidence type="ECO:0000313" key="5">
    <source>
        <dbReference type="EMBL" id="SVA52683.1"/>
    </source>
</evidence>
<dbReference type="AlphaFoldDB" id="A0A381WLB0"/>
<organism evidence="5">
    <name type="scientific">marine metagenome</name>
    <dbReference type="NCBI Taxonomy" id="408172"/>
    <lineage>
        <taxon>unclassified sequences</taxon>
        <taxon>metagenomes</taxon>
        <taxon>ecological metagenomes</taxon>
    </lineage>
</organism>
<dbReference type="Gene3D" id="3.40.430.10">
    <property type="entry name" value="Dihydrofolate Reductase, subunit A"/>
    <property type="match status" value="1"/>
</dbReference>
<evidence type="ECO:0000256" key="2">
    <source>
        <dbReference type="ARBA" id="ARBA00022857"/>
    </source>
</evidence>
<name>A0A381WLB0_9ZZZZ</name>
<dbReference type="EMBL" id="UINC01012008">
    <property type="protein sequence ID" value="SVA52683.1"/>
    <property type="molecule type" value="Genomic_DNA"/>
</dbReference>
<evidence type="ECO:0000259" key="4">
    <source>
        <dbReference type="Pfam" id="PF01872"/>
    </source>
</evidence>
<dbReference type="PANTHER" id="PTHR38011">
    <property type="entry name" value="DIHYDROFOLATE REDUCTASE FAMILY PROTEIN (AFU_ORTHOLOGUE AFUA_8G06820)"/>
    <property type="match status" value="1"/>
</dbReference>
<dbReference type="Pfam" id="PF01872">
    <property type="entry name" value="RibD_C"/>
    <property type="match status" value="1"/>
</dbReference>
<dbReference type="GO" id="GO:0008703">
    <property type="term" value="F:5-amino-6-(5-phosphoribosylamino)uracil reductase activity"/>
    <property type="evidence" value="ECO:0007669"/>
    <property type="project" value="InterPro"/>
</dbReference>
<protein>
    <recommendedName>
        <fullName evidence="4">Bacterial bifunctional deaminase-reductase C-terminal domain-containing protein</fullName>
    </recommendedName>
</protein>
<accession>A0A381WLB0</accession>
<keyword evidence="3" id="KW-0560">Oxidoreductase</keyword>
<evidence type="ECO:0000256" key="3">
    <source>
        <dbReference type="ARBA" id="ARBA00023002"/>
    </source>
</evidence>
<evidence type="ECO:0000256" key="1">
    <source>
        <dbReference type="ARBA" id="ARBA00005104"/>
    </source>
</evidence>
<dbReference type="PANTHER" id="PTHR38011:SF7">
    <property type="entry name" value="2,5-DIAMINO-6-RIBOSYLAMINO-4(3H)-PYRIMIDINONE 5'-PHOSPHATE REDUCTASE"/>
    <property type="match status" value="1"/>
</dbReference>
<proteinExistence type="predicted"/>
<dbReference type="InterPro" id="IPR050765">
    <property type="entry name" value="Riboflavin_Biosynth_HTPR"/>
</dbReference>
<sequence>MSKSKNLSNADTVICMKQIFPEEIEVDPVAVYNNDVRTPLDSRPWILLNMVNSVDGFISFEGRAGGLSGPADKNVYQIIRGLADIILVGAGTVRAENYQAPKTPEGNLAELRESRGQEKRPRIAVLSGELNLDPDMGLFAERHPADKPPLIYTKRESLKKNASQFTSSAEIVDFPEEELNVSRVLEDLLNKDAKIVVCEGGPNLNAHLLAAGVIDEFCLSVSPRAVGGEDPAVFLNQPVDSPTELSLDRILLEEEFLFCRYLTIR</sequence>
<feature type="domain" description="Bacterial bifunctional deaminase-reductase C-terminal" evidence="4">
    <location>
        <begin position="44"/>
        <end position="247"/>
    </location>
</feature>
<gene>
    <name evidence="5" type="ORF">METZ01_LOCUS105537</name>
</gene>
<comment type="pathway">
    <text evidence="1">Cofactor biosynthesis; riboflavin biosynthesis.</text>
</comment>
<dbReference type="SUPFAM" id="SSF53597">
    <property type="entry name" value="Dihydrofolate reductase-like"/>
    <property type="match status" value="1"/>
</dbReference>
<keyword evidence="2" id="KW-0521">NADP</keyword>
<dbReference type="InterPro" id="IPR024072">
    <property type="entry name" value="DHFR-like_dom_sf"/>
</dbReference>
<dbReference type="InterPro" id="IPR002734">
    <property type="entry name" value="RibDG_C"/>
</dbReference>